<evidence type="ECO:0000313" key="2">
    <source>
        <dbReference type="Proteomes" id="UP000308886"/>
    </source>
</evidence>
<keyword evidence="2" id="KW-1185">Reference proteome</keyword>
<dbReference type="EMBL" id="SRZC01000001">
    <property type="protein sequence ID" value="TGX84256.1"/>
    <property type="molecule type" value="Genomic_DNA"/>
</dbReference>
<accession>A0AC61QUA9</accession>
<dbReference type="Proteomes" id="UP000308886">
    <property type="component" value="Unassembled WGS sequence"/>
</dbReference>
<evidence type="ECO:0000313" key="1">
    <source>
        <dbReference type="EMBL" id="TGX84256.1"/>
    </source>
</evidence>
<protein>
    <submittedName>
        <fullName evidence="1">Isochorismatase family protein</fullName>
    </submittedName>
</protein>
<sequence length="186" mass="20095">MLLLVDVQYDFINGSLAVNGAPESMQALADYIAAQPKGTYKQIVMTADFHPYNHSSFKPNGGLWPAHCVEHTHGAAIFQPVIDAVHAHQANAPVLTKGDDVKVDEYSIMANKASAARLQQIIKDNDIQVIEVAGLCGDFCVGNTIKDLVKAGYGKNICVLKKYIGNIDDGTVLNGIVKDNKLCVKE</sequence>
<comment type="caution">
    <text evidence="1">The sequence shown here is derived from an EMBL/GenBank/DDBJ whole genome shotgun (WGS) entry which is preliminary data.</text>
</comment>
<proteinExistence type="predicted"/>
<reference evidence="1" key="1">
    <citation type="submission" date="2019-04" db="EMBL/GenBank/DDBJ databases">
        <title>Microbes associate with the intestines of laboratory mice.</title>
        <authorList>
            <person name="Navarre W."/>
            <person name="Wong E."/>
            <person name="Huang K."/>
            <person name="Tropini C."/>
            <person name="Ng K."/>
            <person name="Yu B."/>
        </authorList>
    </citation>
    <scope>NUCLEOTIDE SEQUENCE</scope>
    <source>
        <strain evidence="1">NM73_A23</strain>
    </source>
</reference>
<organism evidence="1 2">
    <name type="scientific">Palleniella muris</name>
    <dbReference type="NCBI Taxonomy" id="3038145"/>
    <lineage>
        <taxon>Bacteria</taxon>
        <taxon>Pseudomonadati</taxon>
        <taxon>Bacteroidota</taxon>
        <taxon>Bacteroidia</taxon>
        <taxon>Bacteroidales</taxon>
        <taxon>Prevotellaceae</taxon>
        <taxon>Palleniella</taxon>
    </lineage>
</organism>
<name>A0AC61QUA9_9BACT</name>
<gene>
    <name evidence="1" type="ORF">E5358_00005</name>
</gene>